<keyword evidence="7 10" id="KW-0811">Translocation</keyword>
<dbReference type="RefSeq" id="WP_092780569.1">
    <property type="nucleotide sequence ID" value="NZ_FNAP01000001.1"/>
</dbReference>
<feature type="transmembrane region" description="Helical" evidence="10">
    <location>
        <begin position="191"/>
        <end position="212"/>
    </location>
</feature>
<evidence type="ECO:0000256" key="13">
    <source>
        <dbReference type="RuleBase" id="RU004349"/>
    </source>
</evidence>
<dbReference type="InterPro" id="IPR002208">
    <property type="entry name" value="SecY/SEC61-alpha"/>
</dbReference>
<keyword evidence="4 10" id="KW-0812">Transmembrane</keyword>
<comment type="function">
    <text evidence="10 11">The central subunit of the protein translocation channel SecYEG. Consists of two halves formed by TMs 1-5 and 6-10. These two domains form a lateral gate at the front which open onto the bilayer between TMs 2 and 7, and are clamped together by SecE at the back. The channel is closed by both a pore ring composed of hydrophobic SecY resides and a short helix (helix 2A) on the extracellular side of the membrane which forms a plug. The plug probably moves laterally to allow the channel to open. The ring and the pore may move independently.</text>
</comment>
<dbReference type="GO" id="GO:0043952">
    <property type="term" value="P:protein transport by the Sec complex"/>
    <property type="evidence" value="ECO:0007669"/>
    <property type="project" value="UniProtKB-UniRule"/>
</dbReference>
<dbReference type="SUPFAM" id="SSF103491">
    <property type="entry name" value="Preprotein translocase SecY subunit"/>
    <property type="match status" value="1"/>
</dbReference>
<keyword evidence="3 10" id="KW-0813">Transport</keyword>
<keyword evidence="6 10" id="KW-1133">Transmembrane helix</keyword>
<feature type="transmembrane region" description="Helical" evidence="10">
    <location>
        <begin position="279"/>
        <end position="299"/>
    </location>
</feature>
<feature type="transmembrane region" description="Helical" evidence="10">
    <location>
        <begin position="123"/>
        <end position="140"/>
    </location>
</feature>
<dbReference type="Gene3D" id="1.10.3370.10">
    <property type="entry name" value="SecY subunit domain"/>
    <property type="match status" value="1"/>
</dbReference>
<evidence type="ECO:0000256" key="6">
    <source>
        <dbReference type="ARBA" id="ARBA00022989"/>
    </source>
</evidence>
<dbReference type="OrthoDB" id="9809248at2"/>
<dbReference type="PANTHER" id="PTHR10906">
    <property type="entry name" value="SECY/SEC61-ALPHA FAMILY MEMBER"/>
    <property type="match status" value="1"/>
</dbReference>
<evidence type="ECO:0000256" key="12">
    <source>
        <dbReference type="RuleBase" id="RU003484"/>
    </source>
</evidence>
<keyword evidence="8 10" id="KW-0472">Membrane</keyword>
<dbReference type="InterPro" id="IPR026593">
    <property type="entry name" value="SecY"/>
</dbReference>
<keyword evidence="15" id="KW-1185">Reference proteome</keyword>
<comment type="subcellular location">
    <subcellularLocation>
        <location evidence="10">Cell membrane</location>
        <topology evidence="10">Multi-pass membrane protein</topology>
    </subcellularLocation>
    <subcellularLocation>
        <location evidence="1 12">Membrane</location>
        <topology evidence="1 12">Multi-pass membrane protein</topology>
    </subcellularLocation>
</comment>
<evidence type="ECO:0000256" key="1">
    <source>
        <dbReference type="ARBA" id="ARBA00004141"/>
    </source>
</evidence>
<evidence type="ECO:0000256" key="10">
    <source>
        <dbReference type="HAMAP-Rule" id="MF_01465"/>
    </source>
</evidence>
<evidence type="ECO:0000256" key="2">
    <source>
        <dbReference type="ARBA" id="ARBA00005751"/>
    </source>
</evidence>
<reference evidence="14 15" key="1">
    <citation type="submission" date="2016-10" db="EMBL/GenBank/DDBJ databases">
        <authorList>
            <person name="de Groot N.N."/>
        </authorList>
    </citation>
    <scope>NUCLEOTIDE SEQUENCE [LARGE SCALE GENOMIC DNA]</scope>
    <source>
        <strain evidence="14 15">ATCC 700224</strain>
    </source>
</reference>
<proteinExistence type="inferred from homology"/>
<evidence type="ECO:0000313" key="14">
    <source>
        <dbReference type="EMBL" id="SDD64129.1"/>
    </source>
</evidence>
<dbReference type="PRINTS" id="PR00303">
    <property type="entry name" value="SECYTRNLCASE"/>
</dbReference>
<dbReference type="InterPro" id="IPR023201">
    <property type="entry name" value="SecY_dom_sf"/>
</dbReference>
<organism evidence="14 15">
    <name type="scientific">Rhodospira trueperi</name>
    <dbReference type="NCBI Taxonomy" id="69960"/>
    <lineage>
        <taxon>Bacteria</taxon>
        <taxon>Pseudomonadati</taxon>
        <taxon>Pseudomonadota</taxon>
        <taxon>Alphaproteobacteria</taxon>
        <taxon>Rhodospirillales</taxon>
        <taxon>Rhodospirillaceae</taxon>
        <taxon>Rhodospira</taxon>
    </lineage>
</organism>
<evidence type="ECO:0000256" key="5">
    <source>
        <dbReference type="ARBA" id="ARBA00022927"/>
    </source>
</evidence>
<sequence length="478" mass="50985">MASAAEQLAANLNFGVLAKATELQKRIWFTLGALIVYRLGTYIPLPGIDPAGLEAFFQQQSGGILGMFDMFAGGALSRMTIFALNIMPYISASIIMQLMTAVSPKMEQLKKEGESGRKKINQYTRYLTVLITTLQAYGVAVGLESASAGGVSAVIDPGLFFRFTTVVTLVGGTLFLMWLGEQITARGVGNGISLIIFAGIVANLPLALASTLELGRTGALSAFVIVGLLVLAVMVIACIVFIERAQRRILVQYPKRQRGNKMFGGESSHLPLKINTPGVIPPIFASSLLLLPMTIAGFGGGAPGTLSDPVETGADAAAGQDGWMGLVTQAWDTAGGLFADLLPMLGHGQPLYMALYAGLIIFFAFFYTAVVFNPEDTAENLKKHGGFVPGIRPGKNTAEYLDYVLTRLTAVGSLYLVAISVMPEYLISQVGVPFYFGGTSLLIVVTVTMDTVAQVQSHLLAHQYEGLIKKAKLRGRRG</sequence>
<dbReference type="GO" id="GO:0065002">
    <property type="term" value="P:intracellular protein transmembrane transport"/>
    <property type="evidence" value="ECO:0007669"/>
    <property type="project" value="UniProtKB-UniRule"/>
</dbReference>
<dbReference type="PIRSF" id="PIRSF004557">
    <property type="entry name" value="SecY"/>
    <property type="match status" value="1"/>
</dbReference>
<dbReference type="AlphaFoldDB" id="A0A1G6WEA8"/>
<gene>
    <name evidence="10" type="primary">secY</name>
    <name evidence="14" type="ORF">SAMN05421720_101122</name>
</gene>
<keyword evidence="5 10" id="KW-0653">Protein transport</keyword>
<feature type="transmembrane region" description="Helical" evidence="10">
    <location>
        <begin position="434"/>
        <end position="453"/>
    </location>
</feature>
<evidence type="ECO:0000256" key="9">
    <source>
        <dbReference type="ARBA" id="ARBA00039733"/>
    </source>
</evidence>
<feature type="transmembrane region" description="Helical" evidence="10">
    <location>
        <begin position="160"/>
        <end position="179"/>
    </location>
</feature>
<dbReference type="EMBL" id="FNAP01000001">
    <property type="protein sequence ID" value="SDD64129.1"/>
    <property type="molecule type" value="Genomic_DNA"/>
</dbReference>
<dbReference type="GO" id="GO:0006605">
    <property type="term" value="P:protein targeting"/>
    <property type="evidence" value="ECO:0007669"/>
    <property type="project" value="UniProtKB-UniRule"/>
</dbReference>
<feature type="transmembrane region" description="Helical" evidence="10">
    <location>
        <begin position="218"/>
        <end position="242"/>
    </location>
</feature>
<name>A0A1G6WEA8_9PROT</name>
<evidence type="ECO:0000256" key="11">
    <source>
        <dbReference type="RuleBase" id="RU000537"/>
    </source>
</evidence>
<dbReference type="Proteomes" id="UP000199412">
    <property type="component" value="Unassembled WGS sequence"/>
</dbReference>
<evidence type="ECO:0000313" key="15">
    <source>
        <dbReference type="Proteomes" id="UP000199412"/>
    </source>
</evidence>
<evidence type="ECO:0000256" key="4">
    <source>
        <dbReference type="ARBA" id="ARBA00022692"/>
    </source>
</evidence>
<dbReference type="GO" id="GO:0005886">
    <property type="term" value="C:plasma membrane"/>
    <property type="evidence" value="ECO:0007669"/>
    <property type="project" value="UniProtKB-SubCell"/>
</dbReference>
<evidence type="ECO:0000256" key="7">
    <source>
        <dbReference type="ARBA" id="ARBA00023010"/>
    </source>
</evidence>
<evidence type="ECO:0000256" key="8">
    <source>
        <dbReference type="ARBA" id="ARBA00023136"/>
    </source>
</evidence>
<keyword evidence="10" id="KW-1003">Cell membrane</keyword>
<dbReference type="PROSITE" id="PS00755">
    <property type="entry name" value="SECY_1"/>
    <property type="match status" value="1"/>
</dbReference>
<dbReference type="FunFam" id="1.10.3370.10:FF:000001">
    <property type="entry name" value="Preprotein translocase subunit SecY"/>
    <property type="match status" value="1"/>
</dbReference>
<dbReference type="PROSITE" id="PS00756">
    <property type="entry name" value="SECY_2"/>
    <property type="match status" value="1"/>
</dbReference>
<dbReference type="STRING" id="69960.SAMN05421720_101122"/>
<feature type="transmembrane region" description="Helical" evidence="10">
    <location>
        <begin position="27"/>
        <end position="45"/>
    </location>
</feature>
<comment type="similarity">
    <text evidence="2 10 13">Belongs to the SecY/SEC61-alpha family.</text>
</comment>
<protein>
    <recommendedName>
        <fullName evidence="9 10">Protein translocase subunit SecY</fullName>
    </recommendedName>
</protein>
<feature type="transmembrane region" description="Helical" evidence="10">
    <location>
        <begin position="351"/>
        <end position="372"/>
    </location>
</feature>
<feature type="transmembrane region" description="Helical" evidence="10">
    <location>
        <begin position="79"/>
        <end position="102"/>
    </location>
</feature>
<feature type="transmembrane region" description="Helical" evidence="10">
    <location>
        <begin position="400"/>
        <end position="422"/>
    </location>
</feature>
<evidence type="ECO:0000256" key="3">
    <source>
        <dbReference type="ARBA" id="ARBA00022448"/>
    </source>
</evidence>
<dbReference type="Pfam" id="PF00344">
    <property type="entry name" value="SecY"/>
    <property type="match status" value="1"/>
</dbReference>
<dbReference type="InterPro" id="IPR030659">
    <property type="entry name" value="SecY_CS"/>
</dbReference>
<dbReference type="NCBIfam" id="TIGR00967">
    <property type="entry name" value="3a0501s007"/>
    <property type="match status" value="1"/>
</dbReference>
<comment type="subunit">
    <text evidence="10">Component of the Sec protein translocase complex. Heterotrimer consisting of SecY, SecE and SecG subunits. The heterotrimers can form oligomers, although 1 heterotrimer is thought to be able to translocate proteins. Interacts with the ribosome. Interacts with SecDF, and other proteins may be involved. Interacts with SecA.</text>
</comment>
<dbReference type="HAMAP" id="MF_01465">
    <property type="entry name" value="SecY"/>
    <property type="match status" value="1"/>
</dbReference>
<accession>A0A1G6WEA8</accession>